<dbReference type="Proteomes" id="UP001224997">
    <property type="component" value="Unassembled WGS sequence"/>
</dbReference>
<dbReference type="RefSeq" id="WP_305963827.1">
    <property type="nucleotide sequence ID" value="NZ_JAVAMQ010000011.1"/>
</dbReference>
<proteinExistence type="predicted"/>
<name>A0ABT9JFW3_9RHOB</name>
<sequence length="50" mass="5480">MLTSLLLRSRALLLLLLLRLTQLFLDDFAGDDPEQLSQIVRDSGLPKGGG</sequence>
<comment type="caution">
    <text evidence="1">The sequence shown here is derived from an EMBL/GenBank/DDBJ whole genome shotgun (WGS) entry which is preliminary data.</text>
</comment>
<evidence type="ECO:0000313" key="2">
    <source>
        <dbReference type="Proteomes" id="UP001224997"/>
    </source>
</evidence>
<accession>A0ABT9JFW3</accession>
<evidence type="ECO:0000313" key="1">
    <source>
        <dbReference type="EMBL" id="MDP5307982.1"/>
    </source>
</evidence>
<organism evidence="1 2">
    <name type="scientific">Paracoccus spongiarum</name>
    <dbReference type="NCBI Taxonomy" id="3064387"/>
    <lineage>
        <taxon>Bacteria</taxon>
        <taxon>Pseudomonadati</taxon>
        <taxon>Pseudomonadota</taxon>
        <taxon>Alphaproteobacteria</taxon>
        <taxon>Rhodobacterales</taxon>
        <taxon>Paracoccaceae</taxon>
        <taxon>Paracoccus</taxon>
    </lineage>
</organism>
<dbReference type="EMBL" id="JAVAMQ010000011">
    <property type="protein sequence ID" value="MDP5307982.1"/>
    <property type="molecule type" value="Genomic_DNA"/>
</dbReference>
<reference evidence="1 2" key="1">
    <citation type="submission" date="2023-08" db="EMBL/GenBank/DDBJ databases">
        <authorList>
            <person name="Park J.-S."/>
        </authorList>
    </citation>
    <scope>NUCLEOTIDE SEQUENCE [LARGE SCALE GENOMIC DNA]</scope>
    <source>
        <strain evidence="1 2">2205BS29-5</strain>
    </source>
</reference>
<protein>
    <submittedName>
        <fullName evidence="1">Uncharacterized protein</fullName>
    </submittedName>
</protein>
<gene>
    <name evidence="1" type="ORF">Q5Y72_12885</name>
</gene>
<keyword evidence="2" id="KW-1185">Reference proteome</keyword>